<evidence type="ECO:0000313" key="1">
    <source>
        <dbReference type="EMBL" id="MFC5521529.1"/>
    </source>
</evidence>
<dbReference type="EMBL" id="JBHSMX010000016">
    <property type="protein sequence ID" value="MFC5521529.1"/>
    <property type="molecule type" value="Genomic_DNA"/>
</dbReference>
<evidence type="ECO:0000313" key="2">
    <source>
        <dbReference type="Proteomes" id="UP001596084"/>
    </source>
</evidence>
<dbReference type="Proteomes" id="UP001596084">
    <property type="component" value="Unassembled WGS sequence"/>
</dbReference>
<sequence length="78" mass="8044">MDLPAALDPVLGARLLDLLRTAAPGSEAGTGMLRAALEDPAVHTVVLALTLGDEPVASLVQVTHASDSLGRWKDLSCI</sequence>
<keyword evidence="2" id="KW-1185">Reference proteome</keyword>
<protein>
    <submittedName>
        <fullName evidence="1">Uncharacterized protein</fullName>
    </submittedName>
</protein>
<accession>A0ABW0QFT1</accession>
<organism evidence="1 2">
    <name type="scientific">Polaromonas jejuensis</name>
    <dbReference type="NCBI Taxonomy" id="457502"/>
    <lineage>
        <taxon>Bacteria</taxon>
        <taxon>Pseudomonadati</taxon>
        <taxon>Pseudomonadota</taxon>
        <taxon>Betaproteobacteria</taxon>
        <taxon>Burkholderiales</taxon>
        <taxon>Comamonadaceae</taxon>
        <taxon>Polaromonas</taxon>
    </lineage>
</organism>
<reference evidence="2" key="1">
    <citation type="journal article" date="2019" name="Int. J. Syst. Evol. Microbiol.">
        <title>The Global Catalogue of Microorganisms (GCM) 10K type strain sequencing project: providing services to taxonomists for standard genome sequencing and annotation.</title>
        <authorList>
            <consortium name="The Broad Institute Genomics Platform"/>
            <consortium name="The Broad Institute Genome Sequencing Center for Infectious Disease"/>
            <person name="Wu L."/>
            <person name="Ma J."/>
        </authorList>
    </citation>
    <scope>NUCLEOTIDE SEQUENCE [LARGE SCALE GENOMIC DNA]</scope>
    <source>
        <strain evidence="2">CGMCC 4.7277</strain>
    </source>
</reference>
<dbReference type="RefSeq" id="WP_068834450.1">
    <property type="nucleotide sequence ID" value="NZ_JBHSMX010000016.1"/>
</dbReference>
<gene>
    <name evidence="1" type="ORF">ACFPP7_11455</name>
</gene>
<proteinExistence type="predicted"/>
<name>A0ABW0QFT1_9BURK</name>
<comment type="caution">
    <text evidence="1">The sequence shown here is derived from an EMBL/GenBank/DDBJ whole genome shotgun (WGS) entry which is preliminary data.</text>
</comment>